<keyword evidence="3" id="KW-1185">Reference proteome</keyword>
<dbReference type="Gene3D" id="3.90.1200.10">
    <property type="match status" value="1"/>
</dbReference>
<reference evidence="2 3" key="1">
    <citation type="submission" date="2023-07" db="EMBL/GenBank/DDBJ databases">
        <title>Sorghum-associated microbial communities from plants grown in Nebraska, USA.</title>
        <authorList>
            <person name="Schachtman D."/>
        </authorList>
    </citation>
    <scope>NUCLEOTIDE SEQUENCE [LARGE SCALE GENOMIC DNA]</scope>
    <source>
        <strain evidence="2 3">4256</strain>
    </source>
</reference>
<dbReference type="SUPFAM" id="SSF56112">
    <property type="entry name" value="Protein kinase-like (PK-like)"/>
    <property type="match status" value="1"/>
</dbReference>
<protein>
    <recommendedName>
        <fullName evidence="1">Aminoglycoside phosphotransferase domain-containing protein</fullName>
    </recommendedName>
</protein>
<feature type="domain" description="Aminoglycoside phosphotransferase" evidence="1">
    <location>
        <begin position="64"/>
        <end position="227"/>
    </location>
</feature>
<gene>
    <name evidence="2" type="ORF">J2W40_003933</name>
</gene>
<organism evidence="2 3">
    <name type="scientific">Sphingobium xenophagum</name>
    <dbReference type="NCBI Taxonomy" id="121428"/>
    <lineage>
        <taxon>Bacteria</taxon>
        <taxon>Pseudomonadati</taxon>
        <taxon>Pseudomonadota</taxon>
        <taxon>Alphaproteobacteria</taxon>
        <taxon>Sphingomonadales</taxon>
        <taxon>Sphingomonadaceae</taxon>
        <taxon>Sphingobium</taxon>
    </lineage>
</organism>
<proteinExistence type="predicted"/>
<dbReference type="Proteomes" id="UP001267638">
    <property type="component" value="Unassembled WGS sequence"/>
</dbReference>
<evidence type="ECO:0000313" key="3">
    <source>
        <dbReference type="Proteomes" id="UP001267638"/>
    </source>
</evidence>
<dbReference type="InterPro" id="IPR011009">
    <property type="entry name" value="Kinase-like_dom_sf"/>
</dbReference>
<name>A0ABU1X674_SPHXE</name>
<dbReference type="EMBL" id="JAVDWV010000028">
    <property type="protein sequence ID" value="MDR7157085.1"/>
    <property type="molecule type" value="Genomic_DNA"/>
</dbReference>
<accession>A0ABU1X674</accession>
<evidence type="ECO:0000259" key="1">
    <source>
        <dbReference type="Pfam" id="PF01636"/>
    </source>
</evidence>
<dbReference type="PANTHER" id="PTHR21310">
    <property type="entry name" value="AMINOGLYCOSIDE PHOSPHOTRANSFERASE-RELATED-RELATED"/>
    <property type="match status" value="1"/>
</dbReference>
<dbReference type="InterPro" id="IPR002575">
    <property type="entry name" value="Aminoglycoside_PTrfase"/>
</dbReference>
<dbReference type="Pfam" id="PF01636">
    <property type="entry name" value="APH"/>
    <property type="match status" value="1"/>
</dbReference>
<evidence type="ECO:0000313" key="2">
    <source>
        <dbReference type="EMBL" id="MDR7157085.1"/>
    </source>
</evidence>
<dbReference type="InterPro" id="IPR051678">
    <property type="entry name" value="AGP_Transferase"/>
</dbReference>
<sequence>MEAIEDPLEQRVRQSLPALVGGTVESLERESRWRPSWIAQVRRGGTLKPIYVRGDRGEGYSFPLSYEANVLEILEENGIPVPHVYGMCEDPQAIVMDLVPGNRQMSGLVSDAEKRRAIDDYVAIMARMHQIDVAKFTERGLENPPVPEDLQNNQHRKNIAFYRSLKSRPEPLVEFVLKWMDANVPRHRTERSFVTLDSGQFLVNQGRVSAIYDLEIGHINDPLADLGGWRIRNVFEPLYDMGHMFREYARLTGRPLDYNVINYHVMVLSISTSLCIARQITMPLDTAVNWLVWEVSGTRMALTAMADILDVDLIAPQWPEAVRSPRSHAVESMKLAIDAIPVADDPADGYRRAMARNLAGHLELVDRYGGAIDKANLDEIEEMTGERPATIADGDSALERFVAQAGPEYDERLLQVFFRRNERNRMLLPVFTEEVAAGDVSPFLDDCLLPRIRDLMGD</sequence>
<dbReference type="RefSeq" id="WP_310227614.1">
    <property type="nucleotide sequence ID" value="NZ_JAVDWV010000028.1"/>
</dbReference>
<comment type="caution">
    <text evidence="2">The sequence shown here is derived from an EMBL/GenBank/DDBJ whole genome shotgun (WGS) entry which is preliminary data.</text>
</comment>